<dbReference type="PROSITE" id="PS51464">
    <property type="entry name" value="SIS"/>
    <property type="match status" value="1"/>
</dbReference>
<dbReference type="Gene3D" id="1.10.8.1080">
    <property type="match status" value="1"/>
</dbReference>
<organism evidence="3 4">
    <name type="scientific">Paractinoplanes globisporus</name>
    <dbReference type="NCBI Taxonomy" id="113565"/>
    <lineage>
        <taxon>Bacteria</taxon>
        <taxon>Bacillati</taxon>
        <taxon>Actinomycetota</taxon>
        <taxon>Actinomycetes</taxon>
        <taxon>Micromonosporales</taxon>
        <taxon>Micromonosporaceae</taxon>
        <taxon>Paractinoplanes</taxon>
    </lineage>
</organism>
<dbReference type="InterPro" id="IPR001347">
    <property type="entry name" value="SIS_dom"/>
</dbReference>
<evidence type="ECO:0000313" key="4">
    <source>
        <dbReference type="Proteomes" id="UP001602245"/>
    </source>
</evidence>
<dbReference type="PANTHER" id="PTHR10088">
    <property type="entry name" value="GLUCOKINASE REGULATORY PROTEIN"/>
    <property type="match status" value="1"/>
</dbReference>
<evidence type="ECO:0000313" key="3">
    <source>
        <dbReference type="EMBL" id="MFF5289599.1"/>
    </source>
</evidence>
<dbReference type="EC" id="4.2.1.126" evidence="3"/>
<proteinExistence type="predicted"/>
<dbReference type="Gene3D" id="3.40.50.10490">
    <property type="entry name" value="Glucose-6-phosphate isomerase like protein, domain 1"/>
    <property type="match status" value="1"/>
</dbReference>
<sequence>MTHTRATEQRDPGTVDIDRWPSDRIVETLLAADTAALAAASAAAPALAAAVDRALERIGRGGRVHYFGAGASGRLAVLDATEATPTFGTPPGFFTAHFPGGAAALVDSTLDYEDARPAGYDDAGGVRAVDVVVGVTASGTTRYVAGALARARETGALTVLVTCVPDSPLDADLTVVARTGPEAITGSTRLGAGTATKALLNAFSTALMVRSGRTWSNLMVHLVATNAKLTGRATGIMAMATGLDTEESAAVLARSGGDLPLALVHALSGRPLDECRRALGGGRGVRAALEVLAVVDEA</sequence>
<keyword evidence="1" id="KW-0119">Carbohydrate metabolism</keyword>
<dbReference type="EMBL" id="JBIAZU010000002">
    <property type="protein sequence ID" value="MFF5289599.1"/>
    <property type="molecule type" value="Genomic_DNA"/>
</dbReference>
<protein>
    <submittedName>
        <fullName evidence="3">N-acetylmuramic acid 6-phosphate etherase</fullName>
        <ecNumber evidence="3">4.2.1.126</ecNumber>
    </submittedName>
</protein>
<gene>
    <name evidence="3" type="ORF">ACFY35_09180</name>
</gene>
<keyword evidence="4" id="KW-1185">Reference proteome</keyword>
<dbReference type="InterPro" id="IPR040190">
    <property type="entry name" value="MURQ/GCKR"/>
</dbReference>
<dbReference type="InterPro" id="IPR046348">
    <property type="entry name" value="SIS_dom_sf"/>
</dbReference>
<reference evidence="3 4" key="1">
    <citation type="submission" date="2024-10" db="EMBL/GenBank/DDBJ databases">
        <title>The Natural Products Discovery Center: Release of the First 8490 Sequenced Strains for Exploring Actinobacteria Biosynthetic Diversity.</title>
        <authorList>
            <person name="Kalkreuter E."/>
            <person name="Kautsar S.A."/>
            <person name="Yang D."/>
            <person name="Bader C.D."/>
            <person name="Teijaro C.N."/>
            <person name="Fluegel L."/>
            <person name="Davis C.M."/>
            <person name="Simpson J.R."/>
            <person name="Lauterbach L."/>
            <person name="Steele A.D."/>
            <person name="Gui C."/>
            <person name="Meng S."/>
            <person name="Li G."/>
            <person name="Viehrig K."/>
            <person name="Ye F."/>
            <person name="Su P."/>
            <person name="Kiefer A.F."/>
            <person name="Nichols A."/>
            <person name="Cepeda A.J."/>
            <person name="Yan W."/>
            <person name="Fan B."/>
            <person name="Jiang Y."/>
            <person name="Adhikari A."/>
            <person name="Zheng C.-J."/>
            <person name="Schuster L."/>
            <person name="Cowan T.M."/>
            <person name="Smanski M.J."/>
            <person name="Chevrette M.G."/>
            <person name="De Carvalho L.P.S."/>
            <person name="Shen B."/>
        </authorList>
    </citation>
    <scope>NUCLEOTIDE SEQUENCE [LARGE SCALE GENOMIC DNA]</scope>
    <source>
        <strain evidence="3 4">NPDC000087</strain>
    </source>
</reference>
<dbReference type="RefSeq" id="WP_020518336.1">
    <property type="nucleotide sequence ID" value="NZ_JBIAZU010000002.1"/>
</dbReference>
<dbReference type="GO" id="GO:0016829">
    <property type="term" value="F:lyase activity"/>
    <property type="evidence" value="ECO:0007669"/>
    <property type="project" value="UniProtKB-KW"/>
</dbReference>
<comment type="caution">
    <text evidence="3">The sequence shown here is derived from an EMBL/GenBank/DDBJ whole genome shotgun (WGS) entry which is preliminary data.</text>
</comment>
<evidence type="ECO:0000259" key="2">
    <source>
        <dbReference type="PROSITE" id="PS51464"/>
    </source>
</evidence>
<accession>A0ABW6W8H8</accession>
<dbReference type="Proteomes" id="UP001602245">
    <property type="component" value="Unassembled WGS sequence"/>
</dbReference>
<evidence type="ECO:0000256" key="1">
    <source>
        <dbReference type="ARBA" id="ARBA00023277"/>
    </source>
</evidence>
<dbReference type="SUPFAM" id="SSF53697">
    <property type="entry name" value="SIS domain"/>
    <property type="match status" value="1"/>
</dbReference>
<dbReference type="NCBIfam" id="NF003915">
    <property type="entry name" value="PRK05441.1"/>
    <property type="match status" value="1"/>
</dbReference>
<dbReference type="PANTHER" id="PTHR10088:SF4">
    <property type="entry name" value="GLUCOKINASE REGULATORY PROTEIN"/>
    <property type="match status" value="1"/>
</dbReference>
<feature type="domain" description="SIS" evidence="2">
    <location>
        <begin position="54"/>
        <end position="213"/>
    </location>
</feature>
<dbReference type="Pfam" id="PF22645">
    <property type="entry name" value="GKRP_SIS_N"/>
    <property type="match status" value="1"/>
</dbReference>
<keyword evidence="3" id="KW-0456">Lyase</keyword>
<name>A0ABW6W8H8_9ACTN</name>